<protein>
    <submittedName>
        <fullName evidence="1">Uncharacterized protein</fullName>
    </submittedName>
</protein>
<dbReference type="OrthoDB" id="1743579at2759"/>
<evidence type="ECO:0000313" key="2">
    <source>
        <dbReference type="Proteomes" id="UP000015241"/>
    </source>
</evidence>
<dbReference type="AlphaFoldDB" id="S8FD75"/>
<gene>
    <name evidence="1" type="ORF">FOMPIDRAFT_82681</name>
</gene>
<proteinExistence type="predicted"/>
<dbReference type="HOGENOM" id="CLU_1532583_0_0_1"/>
<reference evidence="1 2" key="1">
    <citation type="journal article" date="2012" name="Science">
        <title>The Paleozoic origin of enzymatic lignin decomposition reconstructed from 31 fungal genomes.</title>
        <authorList>
            <person name="Floudas D."/>
            <person name="Binder M."/>
            <person name="Riley R."/>
            <person name="Barry K."/>
            <person name="Blanchette R.A."/>
            <person name="Henrissat B."/>
            <person name="Martinez A.T."/>
            <person name="Otillar R."/>
            <person name="Spatafora J.W."/>
            <person name="Yadav J.S."/>
            <person name="Aerts A."/>
            <person name="Benoit I."/>
            <person name="Boyd A."/>
            <person name="Carlson A."/>
            <person name="Copeland A."/>
            <person name="Coutinho P.M."/>
            <person name="de Vries R.P."/>
            <person name="Ferreira P."/>
            <person name="Findley K."/>
            <person name="Foster B."/>
            <person name="Gaskell J."/>
            <person name="Glotzer D."/>
            <person name="Gorecki P."/>
            <person name="Heitman J."/>
            <person name="Hesse C."/>
            <person name="Hori C."/>
            <person name="Igarashi K."/>
            <person name="Jurgens J.A."/>
            <person name="Kallen N."/>
            <person name="Kersten P."/>
            <person name="Kohler A."/>
            <person name="Kuees U."/>
            <person name="Kumar T.K.A."/>
            <person name="Kuo A."/>
            <person name="LaButti K."/>
            <person name="Larrondo L.F."/>
            <person name="Lindquist E."/>
            <person name="Ling A."/>
            <person name="Lombard V."/>
            <person name="Lucas S."/>
            <person name="Lundell T."/>
            <person name="Martin R."/>
            <person name="McLaughlin D.J."/>
            <person name="Morgenstern I."/>
            <person name="Morin E."/>
            <person name="Murat C."/>
            <person name="Nagy L.G."/>
            <person name="Nolan M."/>
            <person name="Ohm R.A."/>
            <person name="Patyshakuliyeva A."/>
            <person name="Rokas A."/>
            <person name="Ruiz-Duenas F.J."/>
            <person name="Sabat G."/>
            <person name="Salamov A."/>
            <person name="Samejima M."/>
            <person name="Schmutz J."/>
            <person name="Slot J.C."/>
            <person name="St John F."/>
            <person name="Stenlid J."/>
            <person name="Sun H."/>
            <person name="Sun S."/>
            <person name="Syed K."/>
            <person name="Tsang A."/>
            <person name="Wiebenga A."/>
            <person name="Young D."/>
            <person name="Pisabarro A."/>
            <person name="Eastwood D.C."/>
            <person name="Martin F."/>
            <person name="Cullen D."/>
            <person name="Grigoriev I.V."/>
            <person name="Hibbett D.S."/>
        </authorList>
    </citation>
    <scope>NUCLEOTIDE SEQUENCE</scope>
    <source>
        <strain evidence="2">FP-58527</strain>
    </source>
</reference>
<evidence type="ECO:0000313" key="1">
    <source>
        <dbReference type="EMBL" id="EPS99505.1"/>
    </source>
</evidence>
<dbReference type="STRING" id="743788.S8FD75"/>
<accession>S8FD75</accession>
<dbReference type="EMBL" id="KE504156">
    <property type="protein sequence ID" value="EPS99505.1"/>
    <property type="molecule type" value="Genomic_DNA"/>
</dbReference>
<keyword evidence="2" id="KW-1185">Reference proteome</keyword>
<organism evidence="1 2">
    <name type="scientific">Fomitopsis schrenkii</name>
    <name type="common">Brown rot fungus</name>
    <dbReference type="NCBI Taxonomy" id="2126942"/>
    <lineage>
        <taxon>Eukaryota</taxon>
        <taxon>Fungi</taxon>
        <taxon>Dikarya</taxon>
        <taxon>Basidiomycota</taxon>
        <taxon>Agaricomycotina</taxon>
        <taxon>Agaricomycetes</taxon>
        <taxon>Polyporales</taxon>
        <taxon>Fomitopsis</taxon>
    </lineage>
</organism>
<name>S8FD75_FOMSC</name>
<dbReference type="Proteomes" id="UP000015241">
    <property type="component" value="Unassembled WGS sequence"/>
</dbReference>
<sequence>MTQSFPRRDGDHLVRRKAPVVRTVNILAIEEGPRHCGADLFAVAGAFSIATNIFQNRFSSDGRDSQRVHRYLHGVSSLAAAPQLGVLTSTWKSEANQLTFFNFPLTTQAVSFTRGVIPEPAVIGPVHVVTSTQDLLFCINCFTVPPSSKYPNILAFVQELSLATSNLSTFTPANR</sequence>
<dbReference type="InParanoid" id="S8FD75"/>